<name>A0A645HA77_9ZZZZ</name>
<proteinExistence type="predicted"/>
<dbReference type="SUPFAM" id="SSF52540">
    <property type="entry name" value="P-loop containing nucleoside triphosphate hydrolases"/>
    <property type="match status" value="1"/>
</dbReference>
<evidence type="ECO:0000313" key="2">
    <source>
        <dbReference type="EMBL" id="MPN35931.1"/>
    </source>
</evidence>
<dbReference type="Pfam" id="PF13538">
    <property type="entry name" value="UvrD_C_2"/>
    <property type="match status" value="1"/>
</dbReference>
<accession>A0A645HA77</accession>
<dbReference type="PANTHER" id="PTHR47642">
    <property type="entry name" value="ATP-DEPENDENT DNA HELICASE"/>
    <property type="match status" value="1"/>
</dbReference>
<dbReference type="AlphaFoldDB" id="A0A645HA77"/>
<dbReference type="Gene3D" id="3.40.50.300">
    <property type="entry name" value="P-loop containing nucleotide triphosphate hydrolases"/>
    <property type="match status" value="1"/>
</dbReference>
<gene>
    <name evidence="2" type="ORF">SDC9_183436</name>
</gene>
<sequence length="128" mass="14310">MNGTLGIVNTLSNKGISVAIDKRTYDILPVDFTEQEVTYKDGKITYEDVLKVKQYPIVPAYAITIHKSQGQTYQNVVCDIDRCFTNGQAYVALSRCASLNGLHLKRRITGASIHVDNSVVEFYKHLKA</sequence>
<evidence type="ECO:0000259" key="1">
    <source>
        <dbReference type="Pfam" id="PF13538"/>
    </source>
</evidence>
<dbReference type="InterPro" id="IPR051055">
    <property type="entry name" value="PIF1_helicase"/>
</dbReference>
<dbReference type="CDD" id="cd18809">
    <property type="entry name" value="SF1_C_RecD"/>
    <property type="match status" value="1"/>
</dbReference>
<protein>
    <recommendedName>
        <fullName evidence="1">UvrD-like helicase C-terminal domain-containing protein</fullName>
    </recommendedName>
</protein>
<feature type="domain" description="UvrD-like helicase C-terminal" evidence="1">
    <location>
        <begin position="59"/>
        <end position="95"/>
    </location>
</feature>
<reference evidence="2" key="1">
    <citation type="submission" date="2019-08" db="EMBL/GenBank/DDBJ databases">
        <authorList>
            <person name="Kucharzyk K."/>
            <person name="Murdoch R.W."/>
            <person name="Higgins S."/>
            <person name="Loffler F."/>
        </authorList>
    </citation>
    <scope>NUCLEOTIDE SEQUENCE</scope>
</reference>
<dbReference type="InterPro" id="IPR027785">
    <property type="entry name" value="UvrD-like_helicase_C"/>
</dbReference>
<dbReference type="InterPro" id="IPR027417">
    <property type="entry name" value="P-loop_NTPase"/>
</dbReference>
<organism evidence="2">
    <name type="scientific">bioreactor metagenome</name>
    <dbReference type="NCBI Taxonomy" id="1076179"/>
    <lineage>
        <taxon>unclassified sequences</taxon>
        <taxon>metagenomes</taxon>
        <taxon>ecological metagenomes</taxon>
    </lineage>
</organism>
<comment type="caution">
    <text evidence="2">The sequence shown here is derived from an EMBL/GenBank/DDBJ whole genome shotgun (WGS) entry which is preliminary data.</text>
</comment>
<dbReference type="EMBL" id="VSSQ01089801">
    <property type="protein sequence ID" value="MPN35931.1"/>
    <property type="molecule type" value="Genomic_DNA"/>
</dbReference>